<accession>K6E6C4</accession>
<evidence type="ECO:0000313" key="2">
    <source>
        <dbReference type="Proteomes" id="UP000006316"/>
    </source>
</evidence>
<sequence>MEINKMGVLSNNGKIFSKASMWRKKANNIKRMIRKKGILPTVNSTFTRIFTTKSIVHLMII</sequence>
<evidence type="ECO:0000313" key="1">
    <source>
        <dbReference type="EMBL" id="EKN68831.1"/>
    </source>
</evidence>
<dbReference type="EMBL" id="AJLS01000063">
    <property type="protein sequence ID" value="EKN68831.1"/>
    <property type="molecule type" value="Genomic_DNA"/>
</dbReference>
<protein>
    <submittedName>
        <fullName evidence="1">Uncharacterized protein</fullName>
    </submittedName>
</protein>
<gene>
    <name evidence="1" type="ORF">BABA_12291</name>
</gene>
<proteinExistence type="predicted"/>
<dbReference type="PATRIC" id="fig|1117379.3.peg.2562"/>
<comment type="caution">
    <text evidence="1">The sequence shown here is derived from an EMBL/GenBank/DDBJ whole genome shotgun (WGS) entry which is preliminary data.</text>
</comment>
<organism evidence="1 2">
    <name type="scientific">Neobacillus bataviensis LMG 21833</name>
    <dbReference type="NCBI Taxonomy" id="1117379"/>
    <lineage>
        <taxon>Bacteria</taxon>
        <taxon>Bacillati</taxon>
        <taxon>Bacillota</taxon>
        <taxon>Bacilli</taxon>
        <taxon>Bacillales</taxon>
        <taxon>Bacillaceae</taxon>
        <taxon>Neobacillus</taxon>
    </lineage>
</organism>
<name>K6E6C4_9BACI</name>
<keyword evidence="2" id="KW-1185">Reference proteome</keyword>
<dbReference type="AlphaFoldDB" id="K6E6C4"/>
<dbReference type="Proteomes" id="UP000006316">
    <property type="component" value="Unassembled WGS sequence"/>
</dbReference>
<reference evidence="1 2" key="1">
    <citation type="journal article" date="2012" name="Front. Microbiol.">
        <title>Redundancy and modularity in membrane-associated dissimilatory nitrate reduction in Bacillus.</title>
        <authorList>
            <person name="Heylen K."/>
            <person name="Keltjens J."/>
        </authorList>
    </citation>
    <scope>NUCLEOTIDE SEQUENCE [LARGE SCALE GENOMIC DNA]</scope>
    <source>
        <strain evidence="2">LMG 21833T</strain>
    </source>
</reference>